<organism evidence="1 2">
    <name type="scientific">Aphanomyces astaci</name>
    <name type="common">Crayfish plague agent</name>
    <dbReference type="NCBI Taxonomy" id="112090"/>
    <lineage>
        <taxon>Eukaryota</taxon>
        <taxon>Sar</taxon>
        <taxon>Stramenopiles</taxon>
        <taxon>Oomycota</taxon>
        <taxon>Saprolegniomycetes</taxon>
        <taxon>Saprolegniales</taxon>
        <taxon>Verrucalvaceae</taxon>
        <taxon>Aphanomyces</taxon>
    </lineage>
</organism>
<proteinExistence type="predicted"/>
<reference evidence="1 2" key="1">
    <citation type="submission" date="2019-06" db="EMBL/GenBank/DDBJ databases">
        <title>Genomics analysis of Aphanomyces spp. identifies a new class of oomycete effector associated with host adaptation.</title>
        <authorList>
            <person name="Gaulin E."/>
        </authorList>
    </citation>
    <scope>NUCLEOTIDE SEQUENCE [LARGE SCALE GENOMIC DNA]</scope>
    <source>
        <strain evidence="1 2">E</strain>
    </source>
</reference>
<sequence length="102" mass="11686">EAAQEALWMKALLQELGELEDGVSITIWEDNQGSIALAKNPEHHRRTKHIDIRYHFIREKVASADIELKYCPTSDMIADIFTKPLPAVQFSKLREKMGVKQP</sequence>
<dbReference type="AlphaFoldDB" id="A0A6A5AX43"/>
<accession>A0A6A5AX43</accession>
<name>A0A6A5AX43_APHAT</name>
<evidence type="ECO:0000313" key="2">
    <source>
        <dbReference type="Proteomes" id="UP000469452"/>
    </source>
</evidence>
<gene>
    <name evidence="1" type="ORF">AaE_001205</name>
</gene>
<dbReference type="PANTHER" id="PTHR11439:SF467">
    <property type="entry name" value="INTEGRASE CATALYTIC DOMAIN-CONTAINING PROTEIN"/>
    <property type="match status" value="1"/>
</dbReference>
<dbReference type="PANTHER" id="PTHR11439">
    <property type="entry name" value="GAG-POL-RELATED RETROTRANSPOSON"/>
    <property type="match status" value="1"/>
</dbReference>
<evidence type="ECO:0000313" key="1">
    <source>
        <dbReference type="EMBL" id="KAF0775095.1"/>
    </source>
</evidence>
<dbReference type="CDD" id="cd09272">
    <property type="entry name" value="RNase_HI_RT_Ty1"/>
    <property type="match status" value="1"/>
</dbReference>
<protein>
    <recommendedName>
        <fullName evidence="3">Copia protein</fullName>
    </recommendedName>
</protein>
<comment type="caution">
    <text evidence="1">The sequence shown here is derived from an EMBL/GenBank/DDBJ whole genome shotgun (WGS) entry which is preliminary data.</text>
</comment>
<dbReference type="EMBL" id="VJMI01002281">
    <property type="protein sequence ID" value="KAF0775095.1"/>
    <property type="molecule type" value="Genomic_DNA"/>
</dbReference>
<feature type="non-terminal residue" evidence="1">
    <location>
        <position position="1"/>
    </location>
</feature>
<dbReference type="Proteomes" id="UP000469452">
    <property type="component" value="Unassembled WGS sequence"/>
</dbReference>
<evidence type="ECO:0008006" key="3">
    <source>
        <dbReference type="Google" id="ProtNLM"/>
    </source>
</evidence>